<dbReference type="InterPro" id="IPR054363">
    <property type="entry name" value="GH95_cat"/>
</dbReference>
<dbReference type="PANTHER" id="PTHR31084">
    <property type="entry name" value="ALPHA-L-FUCOSIDASE 2"/>
    <property type="match status" value="1"/>
</dbReference>
<feature type="domain" description="Alpha fucosidase A-like C-terminal" evidence="2">
    <location>
        <begin position="680"/>
        <end position="734"/>
    </location>
</feature>
<feature type="domain" description="Glycosyl hydrolase family 95 catalytic" evidence="3">
    <location>
        <begin position="263"/>
        <end position="677"/>
    </location>
</feature>
<dbReference type="PIRSF" id="PIRSF007663">
    <property type="entry name" value="UCP007663"/>
    <property type="match status" value="1"/>
</dbReference>
<evidence type="ECO:0000313" key="4">
    <source>
        <dbReference type="EMBL" id="VVJ19380.1"/>
    </source>
</evidence>
<organism evidence="4 5">
    <name type="scientific">Amycolatopsis camponoti</name>
    <dbReference type="NCBI Taxonomy" id="2606593"/>
    <lineage>
        <taxon>Bacteria</taxon>
        <taxon>Bacillati</taxon>
        <taxon>Actinomycetota</taxon>
        <taxon>Actinomycetes</taxon>
        <taxon>Pseudonocardiales</taxon>
        <taxon>Pseudonocardiaceae</taxon>
        <taxon>Amycolatopsis</taxon>
    </lineage>
</organism>
<dbReference type="Proteomes" id="UP000399805">
    <property type="component" value="Unassembled WGS sequence"/>
</dbReference>
<dbReference type="SUPFAM" id="SSF48208">
    <property type="entry name" value="Six-hairpin glycosidases"/>
    <property type="match status" value="1"/>
</dbReference>
<dbReference type="Pfam" id="PF22124">
    <property type="entry name" value="Glyco_hydro_95_cat"/>
    <property type="match status" value="1"/>
</dbReference>
<keyword evidence="4" id="KW-0326">Glycosidase</keyword>
<evidence type="ECO:0000313" key="5">
    <source>
        <dbReference type="Proteomes" id="UP000399805"/>
    </source>
</evidence>
<dbReference type="AlphaFoldDB" id="A0A6I8LQM9"/>
<proteinExistence type="predicted"/>
<dbReference type="Gene3D" id="1.50.10.10">
    <property type="match status" value="1"/>
</dbReference>
<evidence type="ECO:0000259" key="1">
    <source>
        <dbReference type="Pfam" id="PF14498"/>
    </source>
</evidence>
<dbReference type="GO" id="GO:0004560">
    <property type="term" value="F:alpha-L-fucosidase activity"/>
    <property type="evidence" value="ECO:0007669"/>
    <property type="project" value="UniProtKB-EC"/>
</dbReference>
<dbReference type="Pfam" id="PF14498">
    <property type="entry name" value="Glyco_hyd_65N_2"/>
    <property type="match status" value="1"/>
</dbReference>
<dbReference type="InterPro" id="IPR027414">
    <property type="entry name" value="GH95_N_dom"/>
</dbReference>
<dbReference type="InterPro" id="IPR049053">
    <property type="entry name" value="AFCA-like_C"/>
</dbReference>
<dbReference type="PANTHER" id="PTHR31084:SF0">
    <property type="entry name" value="ALPHA-L-FUCOSIDASE 2"/>
    <property type="match status" value="1"/>
</dbReference>
<dbReference type="GO" id="GO:0005975">
    <property type="term" value="P:carbohydrate metabolic process"/>
    <property type="evidence" value="ECO:0007669"/>
    <property type="project" value="InterPro"/>
</dbReference>
<gene>
    <name evidence="4" type="ORF">AA23TX_04401</name>
</gene>
<keyword evidence="5" id="KW-1185">Reference proteome</keyword>
<keyword evidence="4" id="KW-0378">Hydrolase</keyword>
<dbReference type="EC" id="3.2.1.51" evidence="4"/>
<dbReference type="InterPro" id="IPR008928">
    <property type="entry name" value="6-hairpin_glycosidase_sf"/>
</dbReference>
<dbReference type="InterPro" id="IPR016518">
    <property type="entry name" value="Alpha-L-fucosidase"/>
</dbReference>
<dbReference type="InterPro" id="IPR012341">
    <property type="entry name" value="6hp_glycosidase-like_sf"/>
</dbReference>
<evidence type="ECO:0000259" key="3">
    <source>
        <dbReference type="Pfam" id="PF22124"/>
    </source>
</evidence>
<feature type="domain" description="Glycosyl hydrolase family 95 N-terminal" evidence="1">
    <location>
        <begin position="9"/>
        <end position="167"/>
    </location>
</feature>
<evidence type="ECO:0000259" key="2">
    <source>
        <dbReference type="Pfam" id="PF21307"/>
    </source>
</evidence>
<protein>
    <submittedName>
        <fullName evidence="4">Alpha-L-fucosidase (EC)</fullName>
        <ecNumber evidence="4">3.2.1.51</ecNumber>
    </submittedName>
</protein>
<dbReference type="EMBL" id="CABVGP010000002">
    <property type="protein sequence ID" value="VVJ19380.1"/>
    <property type="molecule type" value="Genomic_DNA"/>
</dbReference>
<dbReference type="RefSeq" id="WP_155544654.1">
    <property type="nucleotide sequence ID" value="NZ_CABVGP010000002.1"/>
</dbReference>
<accession>A0A6I8LQM9</accession>
<reference evidence="4 5" key="1">
    <citation type="submission" date="2019-09" db="EMBL/GenBank/DDBJ databases">
        <authorList>
            <person name="Leyn A S."/>
        </authorList>
    </citation>
    <scope>NUCLEOTIDE SEQUENCE [LARGE SCALE GENOMIC DNA]</scope>
    <source>
        <strain evidence="4">AA231_1</strain>
    </source>
</reference>
<dbReference type="Pfam" id="PF21307">
    <property type="entry name" value="Glyco_hydro_95_C"/>
    <property type="match status" value="1"/>
</dbReference>
<sequence>MTDLLLSWPRPAIDWTEAMPVGNGRLGAMVFGGAGRTRIQVNDATIWSGTPGGPAAALAGIDAGPDRLAEVREAVFAKDFRRAEELLMTFEGPYSQEFLPYVDLWLTLPEGTSHGRTLNLDNGVATERLTIDGHDVERTTWVSRPAQVLCVALSGPIDVDVDVSTPLREVSRDGLDLGIEIPIDGAPRHEPRVEEPLRYGTAAGYDPFGAVAVRVARTDTQVLIVLASSTSAYDAWIGDRQHTRDEHRRRAAVLAERAAATGIEALRQAHEADLRPLLSASSLRIGDRRGGTHDVAELLSGKDEQLTATVLFQYGRYLLASASRPGAPPANLQGIWNDDLRPAWSSNYTININTQMNYWAAETTGLGECHLPLFDLLGKLAVTGADVARELYGTRGWVTHHNADPWGWALPAGMGHGNPSWAIWQLGGAWLVQHAWEHYDFTRDRAFLERTAWPLLRGCAEFCLDWLVERDGVLETCPSTSPENLFLSEAGTKESLTHSVTMDVALIRAVFERGLAAMDALEVHDPLYAEIEAALPRLRPLPVLPDGRLGEWADDLPEDDSTHRHMSHLVALYPLGLIDAVATPGLADAARRVMEQRGPGAMGWSWAWKIALRARLGDGETARKLLSEATQPFTGDRHRDAPVDGSEWGGLLPNLFSTHPPFQIDGNYGFPAGLAELVLQSQNDVLSLLPALPADWLEGEARGLRCRGGLAADLEWRDGELRYAVVRRLSGDPAEPIRVRYRGRETELRLRTGESTVLKGL</sequence>
<name>A0A6I8LQM9_9PSEU</name>